<name>A0ACB0JC18_TRIPR</name>
<keyword evidence="2" id="KW-1185">Reference proteome</keyword>
<evidence type="ECO:0000313" key="1">
    <source>
        <dbReference type="EMBL" id="CAJ2642599.1"/>
    </source>
</evidence>
<sequence length="783" mass="89386">MKVPSPTQKQSVGDRHMISPTRHNMSRSSRRRKNSGHWWLSSISWMKKEVDSYATTHQTQLSSDSPYYKGLTDQSLAITHEDYEEEDDDNNNNNNSSSSNNNNNNNSISSPLRPILLSSSPHSSPYYKGLTDYSLVVDASWASHHSHPHLHPHHNSPLSCYHDSSPYYRGLIALPVPTSPSSLFSLNINFKTATDAAQPSTHDFVVFLSPEDQPLMVTEPETTLDDEMELIHPDIQGKPLRVKDKLSSQATLEELIDDVEEGKPLRVNYESETVPEKTILEDVVLLVEEHKRKSLSERVASDSETVLLQQINADKTDLGLEEEMELVIKQEKPLRESCVSQDGNENVLINIDLKEELKGFWLGGQKTVYEQTVSLELPCEHKLMDTTVEGNLYEYLWATKYQPKTLAEFICNRDKALQLKELVQGGCGCNHFIFEGPPNVGKRSMIRAMLREVFGADGVQVTEEYKDFSLKGEMVENLQLRLKKSLHHVEVNLSEAKGYEKHVISELFKETYGKVINSKLPCSPENCQAIILYDAEKLSLESVLYIKWMVEKYKGCNKLFFCCSDESRLQPIQSHCTTVRLSSPSTQQILKILERIVEEEGIKLSRESIKKIILRSKNNLRQAIRSLEATYRHKNALNEDEFILTGWEDDILNIAKNIIREQSPRQLYAIRRKLQSLMIHDVPPEFIYKSLVDDLTSLVDHSLCSGVTKLHKEYTKGSEIKFESVKHYAQNKQGGSDERSNELTKKNAMNYLKVEEFIAKFMSWYKNSCKSDDHVQLIAGRGT</sequence>
<accession>A0ACB0JC18</accession>
<dbReference type="Proteomes" id="UP001177021">
    <property type="component" value="Unassembled WGS sequence"/>
</dbReference>
<gene>
    <name evidence="1" type="ORF">MILVUS5_LOCUS12048</name>
</gene>
<dbReference type="EMBL" id="CASHSV030000034">
    <property type="protein sequence ID" value="CAJ2642599.1"/>
    <property type="molecule type" value="Genomic_DNA"/>
</dbReference>
<comment type="caution">
    <text evidence="1">The sequence shown here is derived from an EMBL/GenBank/DDBJ whole genome shotgun (WGS) entry which is preliminary data.</text>
</comment>
<proteinExistence type="predicted"/>
<organism evidence="1 2">
    <name type="scientific">Trifolium pratense</name>
    <name type="common">Red clover</name>
    <dbReference type="NCBI Taxonomy" id="57577"/>
    <lineage>
        <taxon>Eukaryota</taxon>
        <taxon>Viridiplantae</taxon>
        <taxon>Streptophyta</taxon>
        <taxon>Embryophyta</taxon>
        <taxon>Tracheophyta</taxon>
        <taxon>Spermatophyta</taxon>
        <taxon>Magnoliopsida</taxon>
        <taxon>eudicotyledons</taxon>
        <taxon>Gunneridae</taxon>
        <taxon>Pentapetalae</taxon>
        <taxon>rosids</taxon>
        <taxon>fabids</taxon>
        <taxon>Fabales</taxon>
        <taxon>Fabaceae</taxon>
        <taxon>Papilionoideae</taxon>
        <taxon>50 kb inversion clade</taxon>
        <taxon>NPAAA clade</taxon>
        <taxon>Hologalegina</taxon>
        <taxon>IRL clade</taxon>
        <taxon>Trifolieae</taxon>
        <taxon>Trifolium</taxon>
    </lineage>
</organism>
<protein>
    <submittedName>
        <fullName evidence="1">Uncharacterized protein</fullName>
    </submittedName>
</protein>
<evidence type="ECO:0000313" key="2">
    <source>
        <dbReference type="Proteomes" id="UP001177021"/>
    </source>
</evidence>
<reference evidence="1" key="1">
    <citation type="submission" date="2023-10" db="EMBL/GenBank/DDBJ databases">
        <authorList>
            <person name="Rodriguez Cubillos JULIANA M."/>
            <person name="De Vega J."/>
        </authorList>
    </citation>
    <scope>NUCLEOTIDE SEQUENCE</scope>
</reference>